<evidence type="ECO:0000313" key="5">
    <source>
        <dbReference type="Proteomes" id="UP000094527"/>
    </source>
</evidence>
<dbReference type="SMART" id="SM00225">
    <property type="entry name" value="BTB"/>
    <property type="match status" value="1"/>
</dbReference>
<comment type="subcellular location">
    <subcellularLocation>
        <location evidence="1">Cytoplasm</location>
    </subcellularLocation>
</comment>
<dbReference type="AlphaFoldDB" id="A0A1D2N4N2"/>
<dbReference type="EMBL" id="LJIJ01000221">
    <property type="protein sequence ID" value="ODN00239.1"/>
    <property type="molecule type" value="Genomic_DNA"/>
</dbReference>
<dbReference type="PANTHER" id="PTHR45774:SF3">
    <property type="entry name" value="BTB (POZ) DOMAIN-CONTAINING 2B-RELATED"/>
    <property type="match status" value="1"/>
</dbReference>
<evidence type="ECO:0000256" key="2">
    <source>
        <dbReference type="ARBA" id="ARBA00022490"/>
    </source>
</evidence>
<dbReference type="Gene3D" id="2.60.120.820">
    <property type="entry name" value="PHR domain"/>
    <property type="match status" value="1"/>
</dbReference>
<organism evidence="4 5">
    <name type="scientific">Orchesella cincta</name>
    <name type="common">Springtail</name>
    <name type="synonym">Podura cincta</name>
    <dbReference type="NCBI Taxonomy" id="48709"/>
    <lineage>
        <taxon>Eukaryota</taxon>
        <taxon>Metazoa</taxon>
        <taxon>Ecdysozoa</taxon>
        <taxon>Arthropoda</taxon>
        <taxon>Hexapoda</taxon>
        <taxon>Collembola</taxon>
        <taxon>Entomobryomorpha</taxon>
        <taxon>Entomobryoidea</taxon>
        <taxon>Orchesellidae</taxon>
        <taxon>Orchesellinae</taxon>
        <taxon>Orchesella</taxon>
    </lineage>
</organism>
<dbReference type="Pfam" id="PF00651">
    <property type="entry name" value="BTB"/>
    <property type="match status" value="1"/>
</dbReference>
<proteinExistence type="predicted"/>
<comment type="caution">
    <text evidence="4">The sequence shown here is derived from an EMBL/GenBank/DDBJ whole genome shotgun (WGS) entry which is preliminary data.</text>
</comment>
<accession>A0A1D2N4N2</accession>
<dbReference type="InterPro" id="IPR012983">
    <property type="entry name" value="PHR"/>
</dbReference>
<dbReference type="Gene3D" id="3.30.710.10">
    <property type="entry name" value="Potassium Channel Kv1.1, Chain A"/>
    <property type="match status" value="1"/>
</dbReference>
<name>A0A1D2N4N2_ORCCI</name>
<dbReference type="Proteomes" id="UP000094527">
    <property type="component" value="Unassembled WGS sequence"/>
</dbReference>
<dbReference type="STRING" id="48709.A0A1D2N4N2"/>
<dbReference type="PANTHER" id="PTHR45774">
    <property type="entry name" value="BTB/POZ DOMAIN-CONTAINING"/>
    <property type="match status" value="1"/>
</dbReference>
<sequence length="486" mass="56205">MAGEYDEEIVVLNACEGDHDPRVSRLPQVLFREWKTRLNRTQSFECFLRSVFRTGKCSDVKFIFKENQRVFGHKSVLASKSEVFSAMFSDRWNRNDEIDLSRSGVDKNDFEVFMEFLYVGHILVSSPNVLALYHLADMYRIDELKEKCEAYLRDHIDGENIFTVLNSVLAVDFARTSLLLGDLISFMYRCGEAMLDRKELQELSQTSLQLIFSRGQFECSPLKVLRFCLGWMIKNRGRSVLRDLRELDKMMEEQLSFRHRHDIPRLWFCSYTHCCVGPNIVSPNKEHFFNRFDSCSSTSGKLWTYRPHHPDRLSFRVSDMIELTGIGLFGDSKARVECSNANNAMHWRNETLTGQKYHVELKITPHGQHHNELMLLQSLGGSDVNRTTKTFKVELKLKRPLILYPNQWYTVHVSMMGPPSYFGQKGNSEKVVICGGVPLVFEFKDADNSKEYIKTNNATGPPIGQIPTIYFKIPQASQDDDDIQIL</sequence>
<keyword evidence="2" id="KW-0963">Cytoplasm</keyword>
<dbReference type="InterPro" id="IPR011333">
    <property type="entry name" value="SKP1/BTB/POZ_sf"/>
</dbReference>
<dbReference type="Pfam" id="PF08005">
    <property type="entry name" value="PHR"/>
    <property type="match status" value="1"/>
</dbReference>
<dbReference type="GO" id="GO:0005737">
    <property type="term" value="C:cytoplasm"/>
    <property type="evidence" value="ECO:0007669"/>
    <property type="project" value="UniProtKB-SubCell"/>
</dbReference>
<feature type="domain" description="BTB" evidence="3">
    <location>
        <begin position="58"/>
        <end position="126"/>
    </location>
</feature>
<dbReference type="InterPro" id="IPR000210">
    <property type="entry name" value="BTB/POZ_dom"/>
</dbReference>
<protein>
    <submittedName>
        <fullName evidence="4">BTB/POZ domain-containing protein 1</fullName>
    </submittedName>
</protein>
<gene>
    <name evidence="4" type="ORF">Ocin01_06434</name>
</gene>
<dbReference type="PROSITE" id="PS50097">
    <property type="entry name" value="BTB"/>
    <property type="match status" value="1"/>
</dbReference>
<reference evidence="4 5" key="1">
    <citation type="journal article" date="2016" name="Genome Biol. Evol.">
        <title>Gene Family Evolution Reflects Adaptation to Soil Environmental Stressors in the Genome of the Collembolan Orchesella cincta.</title>
        <authorList>
            <person name="Faddeeva-Vakhrusheva A."/>
            <person name="Derks M.F."/>
            <person name="Anvar S.Y."/>
            <person name="Agamennone V."/>
            <person name="Suring W."/>
            <person name="Smit S."/>
            <person name="van Straalen N.M."/>
            <person name="Roelofs D."/>
        </authorList>
    </citation>
    <scope>NUCLEOTIDE SEQUENCE [LARGE SCALE GENOMIC DNA]</scope>
    <source>
        <tissue evidence="4">Mixed pool</tissue>
    </source>
</reference>
<dbReference type="SUPFAM" id="SSF54695">
    <property type="entry name" value="POZ domain"/>
    <property type="match status" value="1"/>
</dbReference>
<keyword evidence="5" id="KW-1185">Reference proteome</keyword>
<evidence type="ECO:0000256" key="1">
    <source>
        <dbReference type="ARBA" id="ARBA00004496"/>
    </source>
</evidence>
<evidence type="ECO:0000259" key="3">
    <source>
        <dbReference type="PROSITE" id="PS50097"/>
    </source>
</evidence>
<dbReference type="OrthoDB" id="6418787at2759"/>
<evidence type="ECO:0000313" key="4">
    <source>
        <dbReference type="EMBL" id="ODN00239.1"/>
    </source>
</evidence>
<dbReference type="InterPro" id="IPR038648">
    <property type="entry name" value="PHR_sf"/>
</dbReference>
<dbReference type="OMA" id="MYRIDEL"/>